<evidence type="ECO:0000313" key="9">
    <source>
        <dbReference type="EMBL" id="GGI04486.1"/>
    </source>
</evidence>
<comment type="subunit">
    <text evidence="4">Homotrimer.</text>
</comment>
<dbReference type="PANTHER" id="PTHR30246:SF1">
    <property type="entry name" value="2-DEHYDRO-3-DEOXY-6-PHOSPHOGALACTONATE ALDOLASE-RELATED"/>
    <property type="match status" value="1"/>
</dbReference>
<accession>A0ABQ2B2G4</accession>
<evidence type="ECO:0000256" key="6">
    <source>
        <dbReference type="ARBA" id="ARBA00023239"/>
    </source>
</evidence>
<dbReference type="EC" id="4.1.2.14" evidence="5"/>
<reference evidence="10" key="1">
    <citation type="journal article" date="2019" name="Int. J. Syst. Evol. Microbiol.">
        <title>The Global Catalogue of Microorganisms (GCM) 10K type strain sequencing project: providing services to taxonomists for standard genome sequencing and annotation.</title>
        <authorList>
            <consortium name="The Broad Institute Genomics Platform"/>
            <consortium name="The Broad Institute Genome Sequencing Center for Infectious Disease"/>
            <person name="Wu L."/>
            <person name="Ma J."/>
        </authorList>
    </citation>
    <scope>NUCLEOTIDE SEQUENCE [LARGE SCALE GENOMIC DNA]</scope>
    <source>
        <strain evidence="10">CCM 8653</strain>
    </source>
</reference>
<evidence type="ECO:0000256" key="2">
    <source>
        <dbReference type="ARBA" id="ARBA00004736"/>
    </source>
</evidence>
<dbReference type="InterPro" id="IPR013785">
    <property type="entry name" value="Aldolase_TIM"/>
</dbReference>
<dbReference type="NCBIfam" id="TIGR01182">
    <property type="entry name" value="eda"/>
    <property type="match status" value="1"/>
</dbReference>
<comment type="catalytic activity">
    <reaction evidence="1">
        <text>2-dehydro-3-deoxy-6-phospho-D-gluconate = D-glyceraldehyde 3-phosphate + pyruvate</text>
        <dbReference type="Rhea" id="RHEA:17089"/>
        <dbReference type="ChEBI" id="CHEBI:15361"/>
        <dbReference type="ChEBI" id="CHEBI:57569"/>
        <dbReference type="ChEBI" id="CHEBI:59776"/>
        <dbReference type="EC" id="4.1.2.14"/>
    </reaction>
</comment>
<dbReference type="InterPro" id="IPR000887">
    <property type="entry name" value="Aldlse_KDPG_KHG"/>
</dbReference>
<dbReference type="Gene3D" id="3.20.20.70">
    <property type="entry name" value="Aldolase class I"/>
    <property type="match status" value="1"/>
</dbReference>
<evidence type="ECO:0000256" key="7">
    <source>
        <dbReference type="ARBA" id="ARBA00023270"/>
    </source>
</evidence>
<dbReference type="PROSITE" id="PS00160">
    <property type="entry name" value="ALDOLASE_KDPG_KHG_2"/>
    <property type="match status" value="1"/>
</dbReference>
<dbReference type="SUPFAM" id="SSF51569">
    <property type="entry name" value="Aldolase"/>
    <property type="match status" value="1"/>
</dbReference>
<dbReference type="Pfam" id="PF01081">
    <property type="entry name" value="Aldolase"/>
    <property type="match status" value="1"/>
</dbReference>
<keyword evidence="7" id="KW-0704">Schiff base</keyword>
<proteinExistence type="inferred from homology"/>
<evidence type="ECO:0000256" key="1">
    <source>
        <dbReference type="ARBA" id="ARBA00000654"/>
    </source>
</evidence>
<sequence length="224" mass="22259">MSSPDTPTPAAAGDVVAALGAHRLVPVVVVDGADQGARLADALVAGGLPVAEITLRTAGGIDAIRAVARTQPDVVVGAGTVTTADQVDAVADAGARYVVSPGLSEAVVRRAQHHGLPVLPGVATPTEIMAALDLGLDVVKLFPASVVGGPAAIKAFSAPFPGLRFVPTGGVGAANLGDYLGLAPVLAVGGSWMVDKKLVDAGDWAEVTRRTAEAVALAAEIKES</sequence>
<evidence type="ECO:0000256" key="4">
    <source>
        <dbReference type="ARBA" id="ARBA00011233"/>
    </source>
</evidence>
<dbReference type="InterPro" id="IPR031337">
    <property type="entry name" value="KDPG/KHG_AS_1"/>
</dbReference>
<comment type="pathway">
    <text evidence="2">Carbohydrate acid metabolism; 2-dehydro-3-deoxy-D-gluconate degradation; D-glyceraldehyde 3-phosphate and pyruvate from 2-dehydro-3-deoxy-D-gluconate: step 2/2.</text>
</comment>
<organism evidence="9 10">
    <name type="scientific">Isoptericola cucumis</name>
    <dbReference type="NCBI Taxonomy" id="1776856"/>
    <lineage>
        <taxon>Bacteria</taxon>
        <taxon>Bacillati</taxon>
        <taxon>Actinomycetota</taxon>
        <taxon>Actinomycetes</taxon>
        <taxon>Micrococcales</taxon>
        <taxon>Promicromonosporaceae</taxon>
        <taxon>Isoptericola</taxon>
    </lineage>
</organism>
<evidence type="ECO:0000313" key="10">
    <source>
        <dbReference type="Proteomes" id="UP000632535"/>
    </source>
</evidence>
<dbReference type="RefSeq" id="WP_188521728.1">
    <property type="nucleotide sequence ID" value="NZ_BMDG01000001.1"/>
</dbReference>
<dbReference type="NCBIfam" id="NF004325">
    <property type="entry name" value="PRK05718.1"/>
    <property type="match status" value="1"/>
</dbReference>
<keyword evidence="8" id="KW-0119">Carbohydrate metabolism</keyword>
<keyword evidence="10" id="KW-1185">Reference proteome</keyword>
<gene>
    <name evidence="9" type="ORF">GCM10007368_01400</name>
</gene>
<dbReference type="PANTHER" id="PTHR30246">
    <property type="entry name" value="2-KETO-3-DEOXY-6-PHOSPHOGLUCONATE ALDOLASE"/>
    <property type="match status" value="1"/>
</dbReference>
<dbReference type="PROSITE" id="PS00159">
    <property type="entry name" value="ALDOLASE_KDPG_KHG_1"/>
    <property type="match status" value="1"/>
</dbReference>
<evidence type="ECO:0000256" key="3">
    <source>
        <dbReference type="ARBA" id="ARBA00006906"/>
    </source>
</evidence>
<dbReference type="CDD" id="cd00452">
    <property type="entry name" value="KDPG_aldolase"/>
    <property type="match status" value="1"/>
</dbReference>
<dbReference type="Proteomes" id="UP000632535">
    <property type="component" value="Unassembled WGS sequence"/>
</dbReference>
<dbReference type="EMBL" id="BMDG01000001">
    <property type="protein sequence ID" value="GGI04486.1"/>
    <property type="molecule type" value="Genomic_DNA"/>
</dbReference>
<dbReference type="InterPro" id="IPR031338">
    <property type="entry name" value="KDPG/KHG_AS_2"/>
</dbReference>
<protein>
    <recommendedName>
        <fullName evidence="5">2-dehydro-3-deoxy-phosphogluconate aldolase</fullName>
        <ecNumber evidence="5">4.1.2.14</ecNumber>
    </recommendedName>
</protein>
<name>A0ABQ2B2G4_9MICO</name>
<evidence type="ECO:0000256" key="8">
    <source>
        <dbReference type="ARBA" id="ARBA00023277"/>
    </source>
</evidence>
<comment type="similarity">
    <text evidence="3">Belongs to the KHG/KDPG aldolase family.</text>
</comment>
<keyword evidence="6" id="KW-0456">Lyase</keyword>
<evidence type="ECO:0000256" key="5">
    <source>
        <dbReference type="ARBA" id="ARBA00013063"/>
    </source>
</evidence>
<comment type="caution">
    <text evidence="9">The sequence shown here is derived from an EMBL/GenBank/DDBJ whole genome shotgun (WGS) entry which is preliminary data.</text>
</comment>